<name>A0A1G7KNK3_9BACL</name>
<reference evidence="1 2" key="1">
    <citation type="submission" date="2016-10" db="EMBL/GenBank/DDBJ databases">
        <authorList>
            <person name="de Groot N.N."/>
        </authorList>
    </citation>
    <scope>NUCLEOTIDE SEQUENCE [LARGE SCALE GENOMIC DNA]</scope>
    <source>
        <strain evidence="1 2">DSM 28129</strain>
    </source>
</reference>
<protein>
    <recommendedName>
        <fullName evidence="3">NUDIX domain-containing protein</fullName>
    </recommendedName>
</protein>
<dbReference type="Proteomes" id="UP000198972">
    <property type="component" value="Unassembled WGS sequence"/>
</dbReference>
<gene>
    <name evidence="1" type="ORF">SAMN04488542_11014</name>
</gene>
<proteinExistence type="predicted"/>
<organism evidence="1 2">
    <name type="scientific">Fontibacillus panacisegetis</name>
    <dbReference type="NCBI Taxonomy" id="670482"/>
    <lineage>
        <taxon>Bacteria</taxon>
        <taxon>Bacillati</taxon>
        <taxon>Bacillota</taxon>
        <taxon>Bacilli</taxon>
        <taxon>Bacillales</taxon>
        <taxon>Paenibacillaceae</taxon>
        <taxon>Fontibacillus</taxon>
    </lineage>
</organism>
<evidence type="ECO:0000313" key="2">
    <source>
        <dbReference type="Proteomes" id="UP000198972"/>
    </source>
</evidence>
<sequence>MQYITLLSGKDMYYQYPHGDEVYNALVVYETKDTMGIPEIQDDEGLELKYFSLEQRIEGINIMAETILRKSGYISWV</sequence>
<dbReference type="STRING" id="670482.SAMN04488542_11014"/>
<evidence type="ECO:0000313" key="1">
    <source>
        <dbReference type="EMBL" id="SDF38767.1"/>
    </source>
</evidence>
<evidence type="ECO:0008006" key="3">
    <source>
        <dbReference type="Google" id="ProtNLM"/>
    </source>
</evidence>
<keyword evidence="2" id="KW-1185">Reference proteome</keyword>
<accession>A0A1G7KNK3</accession>
<dbReference type="AlphaFoldDB" id="A0A1G7KNK3"/>
<dbReference type="EMBL" id="FNBG01000010">
    <property type="protein sequence ID" value="SDF38767.1"/>
    <property type="molecule type" value="Genomic_DNA"/>
</dbReference>